<evidence type="ECO:0000313" key="4">
    <source>
        <dbReference type="Proteomes" id="UP000193484"/>
    </source>
</evidence>
<protein>
    <submittedName>
        <fullName evidence="3">Uncharacterized protein</fullName>
    </submittedName>
</protein>
<comment type="caution">
    <text evidence="3">The sequence shown here is derived from an EMBL/GenBank/DDBJ whole genome shotgun (WGS) entry which is preliminary data.</text>
</comment>
<keyword evidence="4" id="KW-1185">Reference proteome</keyword>
<dbReference type="Proteomes" id="UP000193484">
    <property type="component" value="Unassembled WGS sequence"/>
</dbReference>
<gene>
    <name evidence="3" type="ORF">AWC04_03720</name>
</gene>
<reference evidence="3 4" key="1">
    <citation type="submission" date="2016-01" db="EMBL/GenBank/DDBJ databases">
        <title>The new phylogeny of the genus Mycobacterium.</title>
        <authorList>
            <person name="Tarcisio F."/>
            <person name="Conor M."/>
            <person name="Antonella G."/>
            <person name="Elisabetta G."/>
            <person name="Giulia F.S."/>
            <person name="Sara T."/>
            <person name="Anna F."/>
            <person name="Clotilde B."/>
            <person name="Roberto B."/>
            <person name="Veronica D.S."/>
            <person name="Fabio R."/>
            <person name="Monica P."/>
            <person name="Olivier J."/>
            <person name="Enrico T."/>
            <person name="Nicola S."/>
        </authorList>
    </citation>
    <scope>NUCLEOTIDE SEQUENCE [LARGE SCALE GENOMIC DNA]</scope>
    <source>
        <strain evidence="3 4">DSM 44179</strain>
    </source>
</reference>
<sequence length="232" mass="23795">MNARGLRPLVAATAAALIVSGCSTTTGGTPAPGTPRSTITSTSSSATTTTSTTTTAPAGMQPFSTPAAIFADVKAYWETSDANVDTGVTLVSDPDAPTCSGGDFENSTAAMCGDSYTGQVVYSEPKMAELLSQPHGPMAATLVLSHEYGHAIQRYAGEFVGGASGPIRNGVKGIELSADCLSGFYVNAREFDPAEVTAALPLTTIGRNPTRTDAFNAGMRLTDPTTCFSNYS</sequence>
<dbReference type="PROSITE" id="PS51257">
    <property type="entry name" value="PROKAR_LIPOPROTEIN"/>
    <property type="match status" value="1"/>
</dbReference>
<dbReference type="EMBL" id="LQOJ01000019">
    <property type="protein sequence ID" value="ORV07531.1"/>
    <property type="molecule type" value="Genomic_DNA"/>
</dbReference>
<feature type="region of interest" description="Disordered" evidence="1">
    <location>
        <begin position="23"/>
        <end position="59"/>
    </location>
</feature>
<keyword evidence="2" id="KW-0732">Signal</keyword>
<dbReference type="OrthoDB" id="5168289at2"/>
<dbReference type="RefSeq" id="WP_085093228.1">
    <property type="nucleotide sequence ID" value="NZ_AP022603.1"/>
</dbReference>
<accession>A0A1X1RJ35</accession>
<dbReference type="STRING" id="1793.AWC04_03720"/>
<dbReference type="AlphaFoldDB" id="A0A1X1RJ35"/>
<evidence type="ECO:0000256" key="1">
    <source>
        <dbReference type="SAM" id="MobiDB-lite"/>
    </source>
</evidence>
<proteinExistence type="predicted"/>
<organism evidence="3 4">
    <name type="scientific">Mycolicibacterium fallax</name>
    <name type="common">Mycobacterium fallax</name>
    <dbReference type="NCBI Taxonomy" id="1793"/>
    <lineage>
        <taxon>Bacteria</taxon>
        <taxon>Bacillati</taxon>
        <taxon>Actinomycetota</taxon>
        <taxon>Actinomycetes</taxon>
        <taxon>Mycobacteriales</taxon>
        <taxon>Mycobacteriaceae</taxon>
        <taxon>Mycolicibacterium</taxon>
    </lineage>
</organism>
<feature type="chain" id="PRO_5044208554" evidence="2">
    <location>
        <begin position="28"/>
        <end position="232"/>
    </location>
</feature>
<feature type="signal peptide" evidence="2">
    <location>
        <begin position="1"/>
        <end position="27"/>
    </location>
</feature>
<feature type="compositionally biased region" description="Low complexity" evidence="1">
    <location>
        <begin position="23"/>
        <end position="56"/>
    </location>
</feature>
<evidence type="ECO:0000256" key="2">
    <source>
        <dbReference type="SAM" id="SignalP"/>
    </source>
</evidence>
<evidence type="ECO:0000313" key="3">
    <source>
        <dbReference type="EMBL" id="ORV07531.1"/>
    </source>
</evidence>
<name>A0A1X1RJ35_MYCFA</name>